<proteinExistence type="predicted"/>
<comment type="caution">
    <text evidence="2">The sequence shown here is derived from an EMBL/GenBank/DDBJ whole genome shotgun (WGS) entry which is preliminary data.</text>
</comment>
<dbReference type="Pfam" id="PF08757">
    <property type="entry name" value="CotH"/>
    <property type="match status" value="1"/>
</dbReference>
<dbReference type="STRING" id="1754191.A0A1Y1UVN3"/>
<reference evidence="2 3" key="2">
    <citation type="submission" date="2016-08" db="EMBL/GenBank/DDBJ databases">
        <title>Pervasive Adenine N6-methylation of Active Genes in Fungi.</title>
        <authorList>
            <consortium name="DOE Joint Genome Institute"/>
            <person name="Mondo S.J."/>
            <person name="Dannebaum R.O."/>
            <person name="Kuo R.C."/>
            <person name="Labutti K."/>
            <person name="Haridas S."/>
            <person name="Kuo A."/>
            <person name="Salamov A."/>
            <person name="Ahrendt S.R."/>
            <person name="Lipzen A."/>
            <person name="Sullivan W."/>
            <person name="Andreopoulos W.B."/>
            <person name="Clum A."/>
            <person name="Lindquist E."/>
            <person name="Daum C."/>
            <person name="Ramamoorthy G.K."/>
            <person name="Gryganskyi A."/>
            <person name="Culley D."/>
            <person name="Magnuson J.K."/>
            <person name="James T.Y."/>
            <person name="O'Malley M.A."/>
            <person name="Stajich J.E."/>
            <person name="Spatafora J.W."/>
            <person name="Visel A."/>
            <person name="Grigoriev I.V."/>
        </authorList>
    </citation>
    <scope>NUCLEOTIDE SEQUENCE [LARGE SCALE GENOMIC DNA]</scope>
    <source>
        <strain evidence="3">finn</strain>
    </source>
</reference>
<feature type="region of interest" description="Disordered" evidence="1">
    <location>
        <begin position="561"/>
        <end position="586"/>
    </location>
</feature>
<dbReference type="OrthoDB" id="2145274at2759"/>
<reference evidence="2 3" key="1">
    <citation type="submission" date="2016-08" db="EMBL/GenBank/DDBJ databases">
        <title>Genomes of anaerobic fungi encode conserved fungal cellulosomes for biomass hydrolysis.</title>
        <authorList>
            <consortium name="DOE Joint Genome Institute"/>
            <person name="Haitjema C.H."/>
            <person name="Gilmore S.P."/>
            <person name="Henske J.K."/>
            <person name="Solomon K.V."/>
            <person name="De Groot R."/>
            <person name="Kuo A."/>
            <person name="Mondo S.J."/>
            <person name="Salamov A.A."/>
            <person name="Labutti K."/>
            <person name="Zhao Z."/>
            <person name="Chiniquy J."/>
            <person name="Barry K."/>
            <person name="Brewer H.M."/>
            <person name="Purvine S.O."/>
            <person name="Wright A.T."/>
            <person name="Boxma B."/>
            <person name="Van Alen T."/>
            <person name="Hackstein J.H."/>
            <person name="Baker S.E."/>
            <person name="Grigoriev I.V."/>
            <person name="O'Malley M.A."/>
        </authorList>
    </citation>
    <scope>NUCLEOTIDE SEQUENCE [LARGE SCALE GENOMIC DNA]</scope>
    <source>
        <strain evidence="3">finn</strain>
    </source>
</reference>
<dbReference type="InterPro" id="IPR014867">
    <property type="entry name" value="Spore_coat_CotH_CotH2/3/7"/>
</dbReference>
<evidence type="ECO:0008006" key="4">
    <source>
        <dbReference type="Google" id="ProtNLM"/>
    </source>
</evidence>
<keyword evidence="3" id="KW-1185">Reference proteome</keyword>
<evidence type="ECO:0000313" key="2">
    <source>
        <dbReference type="EMBL" id="ORX41537.1"/>
    </source>
</evidence>
<sequence length="663" mass="76845">MKVNYELTASSAINMIKATLYNVIFGLKKVNFKEYYPGYNFDEILPELKIGEDGFPTFDAIEVINGFDFNLENISIVSMEDFYEVYYEILESNEDFNMIRISEVLDGLKMSDNHNDMELLEIIQNASIPSDIRSIISINEEEEEEVMKSFKTKNATMIFEINGEQNSFDKVTFKLGGAYSRFFQKPGFNLKIRGNKDLHGRSQFKLRADLNDPTIMRTKLISDIHNRLGLKSVSSTYVQLYINDEFMGLYTFNDDYKLSWIEEVYGEKNAKNLYKCDSMIDLLPEYSYGCINENEEIDNDTEWIEFLTAIENAKSAADLEDIFEIDHFLYEMAIDYLTGAYDHIQNTHNYYMYKQPNGKWIYLSHDFDHDFGQVSMFFNAPITITAAYGNIHLIEVLIFNDSARFEKILSEVISKVFNPSTLYSHIDEIKEYIKPYVILDKTPDANGNYPGHFNTGGIDGNFSLEQWDAYSEFTNGYSDMESYGLKYWILMRYRYTCDYYSLECDSTYLDENYEYPVVEELNVNYNYDFGFDGWYSTYYSYEMPTETSIDYNYTEVVFETPTESPSEASNETIVETSTESPTETYSDSFIETQTNSSTEPTPTSIDVEYISDDEALEVEEEVTAIDESDSEEEEDLVTITATATNEIKTITKTVTMIRSTIIN</sequence>
<dbReference type="PANTHER" id="PTHR40050">
    <property type="entry name" value="INNER SPORE COAT PROTEIN H"/>
    <property type="match status" value="1"/>
</dbReference>
<dbReference type="Proteomes" id="UP000193719">
    <property type="component" value="Unassembled WGS sequence"/>
</dbReference>
<accession>A0A1Y1UVN3</accession>
<dbReference type="PANTHER" id="PTHR40050:SF1">
    <property type="entry name" value="INNER SPORE COAT PROTEIN H"/>
    <property type="match status" value="1"/>
</dbReference>
<feature type="compositionally biased region" description="Low complexity" evidence="1">
    <location>
        <begin position="571"/>
        <end position="586"/>
    </location>
</feature>
<evidence type="ECO:0000256" key="1">
    <source>
        <dbReference type="SAM" id="MobiDB-lite"/>
    </source>
</evidence>
<protein>
    <recommendedName>
        <fullName evidence="4">Coth-domain-containing protein</fullName>
    </recommendedName>
</protein>
<gene>
    <name evidence="2" type="ORF">BCR36DRAFT_364100</name>
</gene>
<organism evidence="2 3">
    <name type="scientific">Piromyces finnis</name>
    <dbReference type="NCBI Taxonomy" id="1754191"/>
    <lineage>
        <taxon>Eukaryota</taxon>
        <taxon>Fungi</taxon>
        <taxon>Fungi incertae sedis</taxon>
        <taxon>Chytridiomycota</taxon>
        <taxon>Chytridiomycota incertae sedis</taxon>
        <taxon>Neocallimastigomycetes</taxon>
        <taxon>Neocallimastigales</taxon>
        <taxon>Neocallimastigaceae</taxon>
        <taxon>Piromyces</taxon>
    </lineage>
</organism>
<name>A0A1Y1UVN3_9FUNG</name>
<evidence type="ECO:0000313" key="3">
    <source>
        <dbReference type="Proteomes" id="UP000193719"/>
    </source>
</evidence>
<dbReference type="AlphaFoldDB" id="A0A1Y1UVN3"/>
<feature type="compositionally biased region" description="Polar residues" evidence="1">
    <location>
        <begin position="561"/>
        <end position="570"/>
    </location>
</feature>
<dbReference type="EMBL" id="MCFH01000084">
    <property type="protein sequence ID" value="ORX41537.1"/>
    <property type="molecule type" value="Genomic_DNA"/>
</dbReference>